<protein>
    <submittedName>
        <fullName evidence="1">Uncharacterized protein</fullName>
    </submittedName>
</protein>
<evidence type="ECO:0000313" key="1">
    <source>
        <dbReference type="EMBL" id="MPC81821.1"/>
    </source>
</evidence>
<proteinExistence type="predicted"/>
<sequence>MPIRPQNFPRLPPFISLVPTRRAAIQHFSGQWAHEETRNESTSNAKCAELLSRTPLLSIACSECALDSHELCGVFLLVLFGLNHYVLTTTEIESEG</sequence>
<organism evidence="1 2">
    <name type="scientific">Portunus trituberculatus</name>
    <name type="common">Swimming crab</name>
    <name type="synonym">Neptunus trituberculatus</name>
    <dbReference type="NCBI Taxonomy" id="210409"/>
    <lineage>
        <taxon>Eukaryota</taxon>
        <taxon>Metazoa</taxon>
        <taxon>Ecdysozoa</taxon>
        <taxon>Arthropoda</taxon>
        <taxon>Crustacea</taxon>
        <taxon>Multicrustacea</taxon>
        <taxon>Malacostraca</taxon>
        <taxon>Eumalacostraca</taxon>
        <taxon>Eucarida</taxon>
        <taxon>Decapoda</taxon>
        <taxon>Pleocyemata</taxon>
        <taxon>Brachyura</taxon>
        <taxon>Eubrachyura</taxon>
        <taxon>Portunoidea</taxon>
        <taxon>Portunidae</taxon>
        <taxon>Portuninae</taxon>
        <taxon>Portunus</taxon>
    </lineage>
</organism>
<reference evidence="1 2" key="1">
    <citation type="submission" date="2019-05" db="EMBL/GenBank/DDBJ databases">
        <title>Another draft genome of Portunus trituberculatus and its Hox gene families provides insights of decapod evolution.</title>
        <authorList>
            <person name="Jeong J.-H."/>
            <person name="Song I."/>
            <person name="Kim S."/>
            <person name="Choi T."/>
            <person name="Kim D."/>
            <person name="Ryu S."/>
            <person name="Kim W."/>
        </authorList>
    </citation>
    <scope>NUCLEOTIDE SEQUENCE [LARGE SCALE GENOMIC DNA]</scope>
    <source>
        <tissue evidence="1">Muscle</tissue>
    </source>
</reference>
<name>A0A5B7I8S5_PORTR</name>
<comment type="caution">
    <text evidence="1">The sequence shown here is derived from an EMBL/GenBank/DDBJ whole genome shotgun (WGS) entry which is preliminary data.</text>
</comment>
<dbReference type="EMBL" id="VSRR010058103">
    <property type="protein sequence ID" value="MPC81821.1"/>
    <property type="molecule type" value="Genomic_DNA"/>
</dbReference>
<gene>
    <name evidence="1" type="ORF">E2C01_076456</name>
</gene>
<accession>A0A5B7I8S5</accession>
<evidence type="ECO:0000313" key="2">
    <source>
        <dbReference type="Proteomes" id="UP000324222"/>
    </source>
</evidence>
<dbReference type="AlphaFoldDB" id="A0A5B7I8S5"/>
<keyword evidence="2" id="KW-1185">Reference proteome</keyword>
<dbReference type="Proteomes" id="UP000324222">
    <property type="component" value="Unassembled WGS sequence"/>
</dbReference>